<feature type="domain" description="Sulfotransferase" evidence="3">
    <location>
        <begin position="7"/>
        <end position="254"/>
    </location>
</feature>
<comment type="similarity">
    <text evidence="1">Belongs to the sulfotransferase 1 family.</text>
</comment>
<dbReference type="AlphaFoldDB" id="A0A3M9MSR9"/>
<evidence type="ECO:0000256" key="2">
    <source>
        <dbReference type="ARBA" id="ARBA00022679"/>
    </source>
</evidence>
<name>A0A3M9MSR9_9BACT</name>
<keyword evidence="5" id="KW-1185">Reference proteome</keyword>
<evidence type="ECO:0000256" key="1">
    <source>
        <dbReference type="ARBA" id="ARBA00005771"/>
    </source>
</evidence>
<dbReference type="Proteomes" id="UP000271010">
    <property type="component" value="Unassembled WGS sequence"/>
</dbReference>
<evidence type="ECO:0000259" key="3">
    <source>
        <dbReference type="Pfam" id="PF00685"/>
    </source>
</evidence>
<accession>A0A3M9MSR9</accession>
<organism evidence="4 5">
    <name type="scientific">Rufibacter immobilis</name>
    <dbReference type="NCBI Taxonomy" id="1348778"/>
    <lineage>
        <taxon>Bacteria</taxon>
        <taxon>Pseudomonadati</taxon>
        <taxon>Bacteroidota</taxon>
        <taxon>Cytophagia</taxon>
        <taxon>Cytophagales</taxon>
        <taxon>Hymenobacteraceae</taxon>
        <taxon>Rufibacter</taxon>
    </lineage>
</organism>
<dbReference type="OrthoDB" id="847754at2"/>
<comment type="caution">
    <text evidence="4">The sequence shown here is derived from an EMBL/GenBank/DDBJ whole genome shotgun (WGS) entry which is preliminary data.</text>
</comment>
<dbReference type="InterPro" id="IPR000863">
    <property type="entry name" value="Sulfotransferase_dom"/>
</dbReference>
<dbReference type="GO" id="GO:0008146">
    <property type="term" value="F:sulfotransferase activity"/>
    <property type="evidence" value="ECO:0007669"/>
    <property type="project" value="InterPro"/>
</dbReference>
<dbReference type="RefSeq" id="WP_123134725.1">
    <property type="nucleotide sequence ID" value="NZ_RJJE01000017.1"/>
</dbReference>
<dbReference type="Pfam" id="PF00685">
    <property type="entry name" value="Sulfotransfer_1"/>
    <property type="match status" value="1"/>
</dbReference>
<reference evidence="4 5" key="1">
    <citation type="submission" date="2018-11" db="EMBL/GenBank/DDBJ databases">
        <title>Rufibacter latericius sp. nov., isolated from water in Baiyang Lake.</title>
        <authorList>
            <person name="Yang Y."/>
        </authorList>
    </citation>
    <scope>NUCLEOTIDE SEQUENCE [LARGE SCALE GENOMIC DNA]</scope>
    <source>
        <strain evidence="4 5">MCC P1</strain>
    </source>
</reference>
<keyword evidence="2" id="KW-0808">Transferase</keyword>
<proteinExistence type="inferred from homology"/>
<evidence type="ECO:0000313" key="5">
    <source>
        <dbReference type="Proteomes" id="UP000271010"/>
    </source>
</evidence>
<dbReference type="Gene3D" id="3.40.50.300">
    <property type="entry name" value="P-loop containing nucleotide triphosphate hydrolases"/>
    <property type="match status" value="1"/>
</dbReference>
<gene>
    <name evidence="4" type="ORF">EFA69_19530</name>
</gene>
<evidence type="ECO:0000313" key="4">
    <source>
        <dbReference type="EMBL" id="RNI28257.1"/>
    </source>
</evidence>
<sequence length="297" mass="35048">MHILQGGAPKCGNFWLYQIIQAILQRTGQPHQSFIQRHAIYQLAKDWDLNYPSQASIDVLDITDLQYSYRISSIFRMPVEDIEDYVRQTNHVWTHSPICKRSGELLNLFDKKVYIIRDPRDRAISAAKYYCSDYMLKYYPQEIRDPQQYLAQHFDALLQEWVWHVFDHLRLRQEYNLHITLYEAFLLDFRQELNHLLAYLGLELDERQQEELEVAMSFATLKQKNPKHLKKGQAGYWMEQLTPEQVERAQVIAGPLLRYLNYPTSAGGPMTYAPTLADVDFEELKQEIIASQQPLYA</sequence>
<dbReference type="PANTHER" id="PTHR11783">
    <property type="entry name" value="SULFOTRANSFERASE SULT"/>
    <property type="match status" value="1"/>
</dbReference>
<protein>
    <recommendedName>
        <fullName evidence="3">Sulfotransferase domain-containing protein</fullName>
    </recommendedName>
</protein>
<dbReference type="SUPFAM" id="SSF52540">
    <property type="entry name" value="P-loop containing nucleoside triphosphate hydrolases"/>
    <property type="match status" value="1"/>
</dbReference>
<dbReference type="InterPro" id="IPR027417">
    <property type="entry name" value="P-loop_NTPase"/>
</dbReference>
<dbReference type="EMBL" id="RJJE01000017">
    <property type="protein sequence ID" value="RNI28257.1"/>
    <property type="molecule type" value="Genomic_DNA"/>
</dbReference>